<dbReference type="GO" id="GO:0020037">
    <property type="term" value="F:heme binding"/>
    <property type="evidence" value="ECO:0007669"/>
    <property type="project" value="InterPro"/>
</dbReference>
<dbReference type="Pfam" id="PF00067">
    <property type="entry name" value="p450"/>
    <property type="match status" value="1"/>
</dbReference>
<evidence type="ECO:0000256" key="13">
    <source>
        <dbReference type="PIRSR" id="PIRSR602401-1"/>
    </source>
</evidence>
<dbReference type="InterPro" id="IPR050476">
    <property type="entry name" value="Insect_CytP450_Detox"/>
</dbReference>
<accession>A0A0M4HW79</accession>
<comment type="subcellular location">
    <subcellularLocation>
        <location evidence="3">Endoplasmic reticulum membrane</location>
        <topology evidence="3">Peripheral membrane protein</topology>
    </subcellularLocation>
    <subcellularLocation>
        <location evidence="2">Microsome membrane</location>
        <topology evidence="2">Peripheral membrane protein</topology>
    </subcellularLocation>
</comment>
<dbReference type="CDD" id="cd11056">
    <property type="entry name" value="CYP6-like"/>
    <property type="match status" value="1"/>
</dbReference>
<name>A0A0M4HW79_9CUCU</name>
<keyword evidence="7" id="KW-0256">Endoplasmic reticulum</keyword>
<evidence type="ECO:0000256" key="9">
    <source>
        <dbReference type="ARBA" id="ARBA00023002"/>
    </source>
</evidence>
<keyword evidence="10 13" id="KW-0408">Iron</keyword>
<dbReference type="FunFam" id="1.10.630.10:FF:000042">
    <property type="entry name" value="Cytochrome P450"/>
    <property type="match status" value="1"/>
</dbReference>
<proteinExistence type="evidence at transcript level"/>
<dbReference type="InterPro" id="IPR036396">
    <property type="entry name" value="Cyt_P450_sf"/>
</dbReference>
<evidence type="ECO:0000256" key="2">
    <source>
        <dbReference type="ARBA" id="ARBA00004174"/>
    </source>
</evidence>
<protein>
    <submittedName>
        <fullName evidence="15">Cytochrome P450</fullName>
    </submittedName>
</protein>
<evidence type="ECO:0000256" key="10">
    <source>
        <dbReference type="ARBA" id="ARBA00023004"/>
    </source>
</evidence>
<evidence type="ECO:0000256" key="6">
    <source>
        <dbReference type="ARBA" id="ARBA00022723"/>
    </source>
</evidence>
<dbReference type="InterPro" id="IPR001128">
    <property type="entry name" value="Cyt_P450"/>
</dbReference>
<comment type="cofactor">
    <cofactor evidence="1 13">
        <name>heme</name>
        <dbReference type="ChEBI" id="CHEBI:30413"/>
    </cofactor>
</comment>
<comment type="similarity">
    <text evidence="4 14">Belongs to the cytochrome P450 family.</text>
</comment>
<feature type="binding site" description="axial binding residue" evidence="13">
    <location>
        <position position="471"/>
    </location>
    <ligand>
        <name>heme</name>
        <dbReference type="ChEBI" id="CHEBI:30413"/>
    </ligand>
    <ligandPart>
        <name>Fe</name>
        <dbReference type="ChEBI" id="CHEBI:18248"/>
    </ligandPart>
</feature>
<evidence type="ECO:0000256" key="12">
    <source>
        <dbReference type="ARBA" id="ARBA00023136"/>
    </source>
</evidence>
<keyword evidence="9 14" id="KW-0560">Oxidoreductase</keyword>
<dbReference type="PROSITE" id="PS00086">
    <property type="entry name" value="CYTOCHROME_P450"/>
    <property type="match status" value="1"/>
</dbReference>
<dbReference type="EMBL" id="KR012852">
    <property type="protein sequence ID" value="ALD15927.1"/>
    <property type="molecule type" value="mRNA"/>
</dbReference>
<dbReference type="PANTHER" id="PTHR24292">
    <property type="entry name" value="CYTOCHROME P450"/>
    <property type="match status" value="1"/>
</dbReference>
<evidence type="ECO:0000256" key="11">
    <source>
        <dbReference type="ARBA" id="ARBA00023033"/>
    </source>
</evidence>
<dbReference type="InterPro" id="IPR017972">
    <property type="entry name" value="Cyt_P450_CS"/>
</dbReference>
<dbReference type="Gene3D" id="1.10.630.10">
    <property type="entry name" value="Cytochrome P450"/>
    <property type="match status" value="1"/>
</dbReference>
<evidence type="ECO:0000256" key="4">
    <source>
        <dbReference type="ARBA" id="ARBA00010617"/>
    </source>
</evidence>
<dbReference type="PRINTS" id="PR00463">
    <property type="entry name" value="EP450I"/>
</dbReference>
<dbReference type="GO" id="GO:0005789">
    <property type="term" value="C:endoplasmic reticulum membrane"/>
    <property type="evidence" value="ECO:0007669"/>
    <property type="project" value="UniProtKB-SubCell"/>
</dbReference>
<organism evidence="15">
    <name type="scientific">Dendroctonus armandi</name>
    <dbReference type="NCBI Taxonomy" id="77159"/>
    <lineage>
        <taxon>Eukaryota</taxon>
        <taxon>Metazoa</taxon>
        <taxon>Ecdysozoa</taxon>
        <taxon>Arthropoda</taxon>
        <taxon>Hexapoda</taxon>
        <taxon>Insecta</taxon>
        <taxon>Pterygota</taxon>
        <taxon>Neoptera</taxon>
        <taxon>Endopterygota</taxon>
        <taxon>Coleoptera</taxon>
        <taxon>Polyphaga</taxon>
        <taxon>Cucujiformia</taxon>
        <taxon>Curculionidae</taxon>
        <taxon>Scolytinae</taxon>
        <taxon>Dendroctonus</taxon>
    </lineage>
</organism>
<evidence type="ECO:0000256" key="1">
    <source>
        <dbReference type="ARBA" id="ARBA00001971"/>
    </source>
</evidence>
<sequence>MIWLLAAGVLAFLFWYSFIWPLNHFTRMGVKQTKPWPLLGDQWSFVFKLKSVTEFVSSIYNMHPDTRYTGLYQFVTPVLMLRDPELIRQITVKDFDHFTDHRKFVEPESDPIWAGSLFALRGTKWREMRATLSGSFTSSKMKHMFDVINETAENFSEYFANQSEKLIEIELKNMFTKYATDVIATSAFGIQVNSLTDPKNTFYSMGHEITDFSGFVNKARFITLATLPALAKYLKLTLFAQNPVRYFRDIIHDTIKVRIQKSIVRKDMLNLLLDTRKGISHEEDGVIETGFATVKEFSSTNKPKAKEFKYLSDDDITAQALIFFFAGFDTVSTSACFVTYELAINPDIQQRLREEIIETHKANNGKLSYDALLKMKYMDMVLSEALRKWPPVPSIDRECTKSYTIQPVHPDEKPVHLKPGDVLTLPMMGLHRDPRFYENPEKFDPERFSDENRDKIVPYTYIPFGSGPRNCIGSRFAILETKALLYHLLLNFKIEPTKRLTMPLKLCRKTFQNTAADGFWIGLRKIEN</sequence>
<evidence type="ECO:0000256" key="3">
    <source>
        <dbReference type="ARBA" id="ARBA00004406"/>
    </source>
</evidence>
<dbReference type="SUPFAM" id="SSF48264">
    <property type="entry name" value="Cytochrome P450"/>
    <property type="match status" value="1"/>
</dbReference>
<dbReference type="GO" id="GO:0004497">
    <property type="term" value="F:monooxygenase activity"/>
    <property type="evidence" value="ECO:0007669"/>
    <property type="project" value="UniProtKB-KW"/>
</dbReference>
<dbReference type="PANTHER" id="PTHR24292:SF54">
    <property type="entry name" value="CYP9F3-RELATED"/>
    <property type="match status" value="1"/>
</dbReference>
<keyword evidence="6 13" id="KW-0479">Metal-binding</keyword>
<dbReference type="GO" id="GO:0016705">
    <property type="term" value="F:oxidoreductase activity, acting on paired donors, with incorporation or reduction of molecular oxygen"/>
    <property type="evidence" value="ECO:0007669"/>
    <property type="project" value="InterPro"/>
</dbReference>
<evidence type="ECO:0000256" key="14">
    <source>
        <dbReference type="RuleBase" id="RU000461"/>
    </source>
</evidence>
<dbReference type="AlphaFoldDB" id="A0A0M4HW79"/>
<keyword evidence="11 14" id="KW-0503">Monooxygenase</keyword>
<keyword evidence="8" id="KW-0492">Microsome</keyword>
<evidence type="ECO:0000256" key="5">
    <source>
        <dbReference type="ARBA" id="ARBA00022617"/>
    </source>
</evidence>
<evidence type="ECO:0000256" key="8">
    <source>
        <dbReference type="ARBA" id="ARBA00022848"/>
    </source>
</evidence>
<keyword evidence="5 13" id="KW-0349">Heme</keyword>
<dbReference type="InterPro" id="IPR002401">
    <property type="entry name" value="Cyt_P450_E_grp-I"/>
</dbReference>
<evidence type="ECO:0000313" key="15">
    <source>
        <dbReference type="EMBL" id="ALD15927.1"/>
    </source>
</evidence>
<gene>
    <name evidence="15" type="primary">CYP9Z18</name>
</gene>
<keyword evidence="12" id="KW-0472">Membrane</keyword>
<reference evidence="15" key="1">
    <citation type="journal article" date="2015" name="Insect Biochem. Mol. Biol.">
        <title>Cytochrome P450s from the Chinese white pine beetle, Dendroctonus armandi (Curculionidae: Scolytinae): Expression profiles of different stages and responses to host allelochemicals.</title>
        <authorList>
            <person name="Dai L."/>
            <person name="Ma M."/>
            <person name="Wang C."/>
            <person name="Shi Q."/>
            <person name="Zhang R."/>
            <person name="Chen H."/>
        </authorList>
    </citation>
    <scope>NUCLEOTIDE SEQUENCE</scope>
</reference>
<dbReference type="PRINTS" id="PR00385">
    <property type="entry name" value="P450"/>
</dbReference>
<evidence type="ECO:0000256" key="7">
    <source>
        <dbReference type="ARBA" id="ARBA00022824"/>
    </source>
</evidence>
<dbReference type="GO" id="GO:0005506">
    <property type="term" value="F:iron ion binding"/>
    <property type="evidence" value="ECO:0007669"/>
    <property type="project" value="InterPro"/>
</dbReference>